<evidence type="ECO:0000256" key="5">
    <source>
        <dbReference type="ARBA" id="ARBA00022692"/>
    </source>
</evidence>
<keyword evidence="11" id="KW-1185">Reference proteome</keyword>
<comment type="subcellular location">
    <subcellularLocation>
        <location evidence="1">Cell membrane</location>
        <topology evidence="1">Multi-pass membrane protein</topology>
    </subcellularLocation>
</comment>
<protein>
    <submittedName>
        <fullName evidence="10">Glycine betaine transporter</fullName>
    </submittedName>
</protein>
<dbReference type="PANTHER" id="PTHR30047">
    <property type="entry name" value="HIGH-AFFINITY CHOLINE TRANSPORT PROTEIN-RELATED"/>
    <property type="match status" value="1"/>
</dbReference>
<dbReference type="NCBIfam" id="TIGR00842">
    <property type="entry name" value="bcct"/>
    <property type="match status" value="1"/>
</dbReference>
<evidence type="ECO:0000256" key="4">
    <source>
        <dbReference type="ARBA" id="ARBA00022475"/>
    </source>
</evidence>
<comment type="similarity">
    <text evidence="2">Belongs to the BCCT transporter (TC 2.A.15) family.</text>
</comment>
<gene>
    <name evidence="10" type="ORF">HNQ41_002815</name>
</gene>
<feature type="transmembrane region" description="Helical" evidence="9">
    <location>
        <begin position="395"/>
        <end position="417"/>
    </location>
</feature>
<keyword evidence="7 9" id="KW-0472">Membrane</keyword>
<feature type="transmembrane region" description="Helical" evidence="9">
    <location>
        <begin position="271"/>
        <end position="295"/>
    </location>
</feature>
<dbReference type="GO" id="GO:0022857">
    <property type="term" value="F:transmembrane transporter activity"/>
    <property type="evidence" value="ECO:0007669"/>
    <property type="project" value="InterPro"/>
</dbReference>
<feature type="transmembrane region" description="Helical" evidence="9">
    <location>
        <begin position="315"/>
        <end position="343"/>
    </location>
</feature>
<evidence type="ECO:0000256" key="8">
    <source>
        <dbReference type="SAM" id="MobiDB-lite"/>
    </source>
</evidence>
<feature type="transmembrane region" description="Helical" evidence="9">
    <location>
        <begin position="64"/>
        <end position="85"/>
    </location>
</feature>
<evidence type="ECO:0000313" key="11">
    <source>
        <dbReference type="Proteomes" id="UP000551878"/>
    </source>
</evidence>
<feature type="transmembrane region" description="Helical" evidence="9">
    <location>
        <begin position="237"/>
        <end position="259"/>
    </location>
</feature>
<dbReference type="GO" id="GO:0005886">
    <property type="term" value="C:plasma membrane"/>
    <property type="evidence" value="ECO:0007669"/>
    <property type="project" value="UniProtKB-SubCell"/>
</dbReference>
<feature type="compositionally biased region" description="Low complexity" evidence="8">
    <location>
        <begin position="629"/>
        <end position="639"/>
    </location>
</feature>
<dbReference type="EMBL" id="JACHHB010000014">
    <property type="protein sequence ID" value="MBB5174598.1"/>
    <property type="molecule type" value="Genomic_DNA"/>
</dbReference>
<keyword evidence="4" id="KW-1003">Cell membrane</keyword>
<keyword evidence="3" id="KW-0813">Transport</keyword>
<feature type="transmembrane region" description="Helical" evidence="9">
    <location>
        <begin position="370"/>
        <end position="389"/>
    </location>
</feature>
<reference evidence="10 11" key="1">
    <citation type="submission" date="2020-08" db="EMBL/GenBank/DDBJ databases">
        <title>Genomic Encyclopedia of Type Strains, Phase IV (KMG-IV): sequencing the most valuable type-strain genomes for metagenomic binning, comparative biology and taxonomic classification.</title>
        <authorList>
            <person name="Goeker M."/>
        </authorList>
    </citation>
    <scope>NUCLEOTIDE SEQUENCE [LARGE SCALE GENOMIC DNA]</scope>
    <source>
        <strain evidence="10 11">DSM 24696</strain>
    </source>
</reference>
<evidence type="ECO:0000256" key="7">
    <source>
        <dbReference type="ARBA" id="ARBA00023136"/>
    </source>
</evidence>
<dbReference type="AlphaFoldDB" id="A0A840QTG4"/>
<dbReference type="PANTHER" id="PTHR30047:SF7">
    <property type="entry name" value="HIGH-AFFINITY CHOLINE TRANSPORT PROTEIN"/>
    <property type="match status" value="1"/>
</dbReference>
<feature type="transmembrane region" description="Helical" evidence="9">
    <location>
        <begin position="153"/>
        <end position="175"/>
    </location>
</feature>
<proteinExistence type="inferred from homology"/>
<dbReference type="Proteomes" id="UP000551878">
    <property type="component" value="Unassembled WGS sequence"/>
</dbReference>
<feature type="transmembrane region" description="Helical" evidence="9">
    <location>
        <begin position="12"/>
        <end position="34"/>
    </location>
</feature>
<organism evidence="10 11">
    <name type="scientific">Texcoconibacillus texcoconensis</name>
    <dbReference type="NCBI Taxonomy" id="1095777"/>
    <lineage>
        <taxon>Bacteria</taxon>
        <taxon>Bacillati</taxon>
        <taxon>Bacillota</taxon>
        <taxon>Bacilli</taxon>
        <taxon>Bacillales</taxon>
        <taxon>Bacillaceae</taxon>
        <taxon>Texcoconibacillus</taxon>
    </lineage>
</organism>
<evidence type="ECO:0000313" key="10">
    <source>
        <dbReference type="EMBL" id="MBB5174598.1"/>
    </source>
</evidence>
<accession>A0A840QTG4</accession>
<feature type="transmembrane region" description="Helical" evidence="9">
    <location>
        <begin position="187"/>
        <end position="207"/>
    </location>
</feature>
<dbReference type="InterPro" id="IPR000060">
    <property type="entry name" value="BCCT_transptr"/>
</dbReference>
<evidence type="ECO:0000256" key="9">
    <source>
        <dbReference type="SAM" id="Phobius"/>
    </source>
</evidence>
<feature type="transmembrane region" description="Helical" evidence="9">
    <location>
        <begin position="115"/>
        <end position="133"/>
    </location>
</feature>
<evidence type="ECO:0000256" key="1">
    <source>
        <dbReference type="ARBA" id="ARBA00004651"/>
    </source>
</evidence>
<feature type="compositionally biased region" description="Basic and acidic residues" evidence="8">
    <location>
        <begin position="640"/>
        <end position="667"/>
    </location>
</feature>
<keyword evidence="6 9" id="KW-1133">Transmembrane helix</keyword>
<evidence type="ECO:0000256" key="6">
    <source>
        <dbReference type="ARBA" id="ARBA00022989"/>
    </source>
</evidence>
<comment type="caution">
    <text evidence="10">The sequence shown here is derived from an EMBL/GenBank/DDBJ whole genome shotgun (WGS) entry which is preliminary data.</text>
</comment>
<evidence type="ECO:0000256" key="2">
    <source>
        <dbReference type="ARBA" id="ARBA00005658"/>
    </source>
</evidence>
<dbReference type="Pfam" id="PF02028">
    <property type="entry name" value="BCCT"/>
    <property type="match status" value="1"/>
</dbReference>
<keyword evidence="5 9" id="KW-0812">Transmembrane</keyword>
<evidence type="ECO:0000256" key="3">
    <source>
        <dbReference type="ARBA" id="ARBA00022448"/>
    </source>
</evidence>
<sequence length="667" mass="73428">MGKANEEPEYGFYAWLGMLFSAGIGVGFVFWGVAEPALYFLDPHPDFAGESEAVRARGGLLYGVFHWALHPWAIFSVVALTLAYVQYRKDQPALISSAFQPLLGRKVHGPLGKGIDTLAVLATSTGVATTFGLSAMQISGGLSHLTGFIPNNVITQMVVIGVVTVLFIFSAATGVDKGIKYLSTINLTIAAILFGFMIIVGPTLFIAENIVTTIGHYIANVTQMSLDLDPFGDGDWLGMYTIFFWAWHISWAPFVGMFIARISRGRTIREFVAGVLIVPSLLAVIWFTAFGGTALDMIMGGNDYLGDLVMNNVEVALFVTLGELPLAAITSVLALILILIFFITSADSASYVLATLSSNGCLDPKLHIKVIWGFLIAGTASVLLVSGGLEGLQTASIVAALPFAVIMIVMVASLFIMMTGDMKKEQKFRFRRRKKEVKQEVHDEMYDQMKDRVYDDVREEVYEDIKDEVYEQVKEDVYEDLKEEVYDEFKEDVYAEIKEEVYDQFKEGVYSELKEEVYDEFKEDVYGDIREEVYDQFKEKVYEDLRDDLGEQLNVELDVPLSDDDDGERDDGRKGSSDEAEAETASAHESVSDANGQGDAAGAVQDDSKGQEIAASTELADALKRQEGSDSTADASADDVNCRGTDRKQSDEKGESAHDAKNDKKND</sequence>
<feature type="region of interest" description="Disordered" evidence="8">
    <location>
        <begin position="554"/>
        <end position="667"/>
    </location>
</feature>
<name>A0A840QTG4_9BACI</name>